<dbReference type="Proteomes" id="UP000659698">
    <property type="component" value="Unassembled WGS sequence"/>
</dbReference>
<sequence>MKPTNDKDLQHMAWAASLIQDAQIKREYCQITVNIENGRITRAVKTTSIHPPEAGATPRQTGY</sequence>
<evidence type="ECO:0000313" key="1">
    <source>
        <dbReference type="EMBL" id="MBC3540649.1"/>
    </source>
</evidence>
<protein>
    <submittedName>
        <fullName evidence="1">Uncharacterized protein</fullName>
    </submittedName>
</protein>
<reference evidence="1 2" key="1">
    <citation type="journal article" date="2019" name="Int. J. Syst. Evol. Microbiol.">
        <title>Rufibacter sediminis sp. nov., isolated from freshwater lake sediment.</title>
        <authorList>
            <person name="Qu J.H."/>
            <person name="Zhang L.J."/>
            <person name="Fu Y.H."/>
            <person name="Li H.F."/>
        </authorList>
    </citation>
    <scope>NUCLEOTIDE SEQUENCE [LARGE SCALE GENOMIC DNA]</scope>
    <source>
        <strain evidence="1 2">H-1</strain>
    </source>
</reference>
<accession>A0ABR6VTY2</accession>
<organism evidence="1 2">
    <name type="scientific">Rufibacter sediminis</name>
    <dbReference type="NCBI Taxonomy" id="2762756"/>
    <lineage>
        <taxon>Bacteria</taxon>
        <taxon>Pseudomonadati</taxon>
        <taxon>Bacteroidota</taxon>
        <taxon>Cytophagia</taxon>
        <taxon>Cytophagales</taxon>
        <taxon>Hymenobacteraceae</taxon>
        <taxon>Rufibacter</taxon>
    </lineage>
</organism>
<gene>
    <name evidence="1" type="ORF">H7U12_13225</name>
</gene>
<dbReference type="EMBL" id="JACOAF010000030">
    <property type="protein sequence ID" value="MBC3540649.1"/>
    <property type="molecule type" value="Genomic_DNA"/>
</dbReference>
<keyword evidence="2" id="KW-1185">Reference proteome</keyword>
<evidence type="ECO:0000313" key="2">
    <source>
        <dbReference type="Proteomes" id="UP000659698"/>
    </source>
</evidence>
<dbReference type="RefSeq" id="WP_186638674.1">
    <property type="nucleotide sequence ID" value="NZ_JACOAF010000030.1"/>
</dbReference>
<name>A0ABR6VTY2_9BACT</name>
<comment type="caution">
    <text evidence="1">The sequence shown here is derived from an EMBL/GenBank/DDBJ whole genome shotgun (WGS) entry which is preliminary data.</text>
</comment>
<proteinExistence type="predicted"/>